<evidence type="ECO:0000313" key="10">
    <source>
        <dbReference type="EMBL" id="XDQ71842.1"/>
    </source>
</evidence>
<dbReference type="PRINTS" id="PR00738">
    <property type="entry name" value="GLHYDRLASE20"/>
</dbReference>
<keyword evidence="4" id="KW-0378">Hydrolase</keyword>
<dbReference type="GO" id="GO:0030203">
    <property type="term" value="P:glycosaminoglycan metabolic process"/>
    <property type="evidence" value="ECO:0007669"/>
    <property type="project" value="TreeGrafter"/>
</dbReference>
<dbReference type="Pfam" id="PF00728">
    <property type="entry name" value="Glyco_hydro_20"/>
    <property type="match status" value="1"/>
</dbReference>
<dbReference type="CDD" id="cd06563">
    <property type="entry name" value="GH20_chitobiase-like"/>
    <property type="match status" value="1"/>
</dbReference>
<evidence type="ECO:0000256" key="5">
    <source>
        <dbReference type="ARBA" id="ARBA00023295"/>
    </source>
</evidence>
<reference evidence="10" key="1">
    <citation type="submission" date="2024-07" db="EMBL/GenBank/DDBJ databases">
        <authorList>
            <person name="Yu S.T."/>
        </authorList>
    </citation>
    <scope>NUCLEOTIDE SEQUENCE</scope>
    <source>
        <strain evidence="10">R44</strain>
    </source>
</reference>
<dbReference type="InterPro" id="IPR015883">
    <property type="entry name" value="Glyco_hydro_20_cat"/>
</dbReference>
<dbReference type="PANTHER" id="PTHR22600:SF57">
    <property type="entry name" value="BETA-N-ACETYLHEXOSAMINIDASE"/>
    <property type="match status" value="1"/>
</dbReference>
<accession>A0AB39SYZ4</accession>
<evidence type="ECO:0000259" key="9">
    <source>
        <dbReference type="Pfam" id="PF02838"/>
    </source>
</evidence>
<protein>
    <recommendedName>
        <fullName evidence="3">beta-N-acetylhexosaminidase</fullName>
        <ecNumber evidence="3">3.2.1.52</ecNumber>
    </recommendedName>
</protein>
<dbReference type="EMBL" id="CP163444">
    <property type="protein sequence ID" value="XDQ71842.1"/>
    <property type="molecule type" value="Genomic_DNA"/>
</dbReference>
<dbReference type="EC" id="3.2.1.52" evidence="3"/>
<name>A0AB39SYZ4_9ACTN</name>
<evidence type="ECO:0000256" key="3">
    <source>
        <dbReference type="ARBA" id="ARBA00012663"/>
    </source>
</evidence>
<dbReference type="GO" id="GO:0016020">
    <property type="term" value="C:membrane"/>
    <property type="evidence" value="ECO:0007669"/>
    <property type="project" value="TreeGrafter"/>
</dbReference>
<feature type="active site" description="Proton donor" evidence="6">
    <location>
        <position position="317"/>
    </location>
</feature>
<sequence length="543" mass="60153">MTSDQDLIPVPLSIEQHGDGRLPLDERTTLDAGPGTGSTARWLRAALGAATGLPFADGTGPHAIRLRITEETERPEAYRLTVGGPDAAVVIEGGGPAGVFWGAQTLRQLLGPDAYRKAPVRSDGPWDLPYVTIEDAPRFGWRGLLLDVSRHFTPKDDVLRLLDLLAAHKLNVFHFHLTDDQGWRLRIERYPRLTEVGAWRARTKWGHRASPLWTETPYGGFYTQDDIREIVAYAAERHITVVPEIDLPGHAQAAIAAHPELGNTDVVDTAALTVWDTWGVNPNVLAPTEAVLRFYEGVFEEVLDLFPSTFVHIGGDECPKDQWKASPAARARIEELGLADEDELQSWFIRHFDRWLTARGRRLIGWDEILEGGLAEGAAVSSWRGYAGGIAAAEAGHDVVMCPEQHVYLDHRQAPGEDEPMPIGYVRTLADVYRFEPVPPGLAPEAAAHILGTQANVWTEVMENRSRVDYQVFPRLAAFAEVAWSALPAPEARDHAGFERRMRTHYRRLDALGVEYRPPAGPHPWQQRPGVAGRPLEGTPPNV</sequence>
<gene>
    <name evidence="10" type="ORF">AB5J54_15540</name>
</gene>
<dbReference type="InterPro" id="IPR029018">
    <property type="entry name" value="Hex-like_dom2"/>
</dbReference>
<feature type="region of interest" description="Disordered" evidence="7">
    <location>
        <begin position="517"/>
        <end position="543"/>
    </location>
</feature>
<dbReference type="PANTHER" id="PTHR22600">
    <property type="entry name" value="BETA-HEXOSAMINIDASE"/>
    <property type="match status" value="1"/>
</dbReference>
<dbReference type="Gene3D" id="3.20.20.80">
    <property type="entry name" value="Glycosidases"/>
    <property type="match status" value="1"/>
</dbReference>
<evidence type="ECO:0000256" key="7">
    <source>
        <dbReference type="SAM" id="MobiDB-lite"/>
    </source>
</evidence>
<keyword evidence="5" id="KW-0326">Glycosidase</keyword>
<dbReference type="RefSeq" id="WP_369144511.1">
    <property type="nucleotide sequence ID" value="NZ_CP163444.1"/>
</dbReference>
<evidence type="ECO:0000259" key="8">
    <source>
        <dbReference type="Pfam" id="PF00728"/>
    </source>
</evidence>
<dbReference type="Gene3D" id="3.30.379.10">
    <property type="entry name" value="Chitobiase/beta-hexosaminidase domain 2-like"/>
    <property type="match status" value="1"/>
</dbReference>
<proteinExistence type="inferred from homology"/>
<evidence type="ECO:0000256" key="6">
    <source>
        <dbReference type="PIRSR" id="PIRSR625705-1"/>
    </source>
</evidence>
<dbReference type="InterPro" id="IPR017853">
    <property type="entry name" value="GH"/>
</dbReference>
<evidence type="ECO:0000256" key="4">
    <source>
        <dbReference type="ARBA" id="ARBA00022801"/>
    </source>
</evidence>
<dbReference type="InterPro" id="IPR015882">
    <property type="entry name" value="HEX_bac_N"/>
</dbReference>
<evidence type="ECO:0000256" key="2">
    <source>
        <dbReference type="ARBA" id="ARBA00006285"/>
    </source>
</evidence>
<dbReference type="GO" id="GO:0005975">
    <property type="term" value="P:carbohydrate metabolic process"/>
    <property type="evidence" value="ECO:0007669"/>
    <property type="project" value="InterPro"/>
</dbReference>
<dbReference type="SUPFAM" id="SSF51445">
    <property type="entry name" value="(Trans)glycosidases"/>
    <property type="match status" value="1"/>
</dbReference>
<dbReference type="Pfam" id="PF02838">
    <property type="entry name" value="Glyco_hydro_20b"/>
    <property type="match status" value="1"/>
</dbReference>
<feature type="compositionally biased region" description="Basic and acidic residues" evidence="7">
    <location>
        <begin position="16"/>
        <end position="29"/>
    </location>
</feature>
<feature type="domain" description="Beta-hexosaminidase bacterial type N-terminal" evidence="9">
    <location>
        <begin position="6"/>
        <end position="136"/>
    </location>
</feature>
<dbReference type="InterPro" id="IPR025705">
    <property type="entry name" value="Beta_hexosaminidase_sua/sub"/>
</dbReference>
<comment type="catalytic activity">
    <reaction evidence="1">
        <text>Hydrolysis of terminal non-reducing N-acetyl-D-hexosamine residues in N-acetyl-beta-D-hexosaminides.</text>
        <dbReference type="EC" id="3.2.1.52"/>
    </reaction>
</comment>
<dbReference type="AlphaFoldDB" id="A0AB39SYZ4"/>
<organism evidence="10">
    <name type="scientific">Streptomyces sp. R44</name>
    <dbReference type="NCBI Taxonomy" id="3238633"/>
    <lineage>
        <taxon>Bacteria</taxon>
        <taxon>Bacillati</taxon>
        <taxon>Actinomycetota</taxon>
        <taxon>Actinomycetes</taxon>
        <taxon>Kitasatosporales</taxon>
        <taxon>Streptomycetaceae</taxon>
        <taxon>Streptomyces</taxon>
    </lineage>
</organism>
<dbReference type="GO" id="GO:0004563">
    <property type="term" value="F:beta-N-acetylhexosaminidase activity"/>
    <property type="evidence" value="ECO:0007669"/>
    <property type="project" value="UniProtKB-EC"/>
</dbReference>
<dbReference type="PIRSF" id="PIRSF001093">
    <property type="entry name" value="B-hxosamndse_ab_euk"/>
    <property type="match status" value="1"/>
</dbReference>
<comment type="similarity">
    <text evidence="2">Belongs to the glycosyl hydrolase 20 family.</text>
</comment>
<feature type="region of interest" description="Disordered" evidence="7">
    <location>
        <begin position="1"/>
        <end position="36"/>
    </location>
</feature>
<evidence type="ECO:0000256" key="1">
    <source>
        <dbReference type="ARBA" id="ARBA00001231"/>
    </source>
</evidence>
<feature type="domain" description="Glycoside hydrolase family 20 catalytic" evidence="8">
    <location>
        <begin position="139"/>
        <end position="486"/>
    </location>
</feature>
<dbReference type="SUPFAM" id="SSF55545">
    <property type="entry name" value="beta-N-acetylhexosaminidase-like domain"/>
    <property type="match status" value="1"/>
</dbReference>